<dbReference type="Proteomes" id="UP000886520">
    <property type="component" value="Chromosome 19"/>
</dbReference>
<dbReference type="AlphaFoldDB" id="A0A9D4UEG6"/>
<feature type="region of interest" description="Disordered" evidence="1">
    <location>
        <begin position="87"/>
        <end position="127"/>
    </location>
</feature>
<accession>A0A9D4UEG6</accession>
<evidence type="ECO:0000256" key="1">
    <source>
        <dbReference type="SAM" id="MobiDB-lite"/>
    </source>
</evidence>
<keyword evidence="3" id="KW-1185">Reference proteome</keyword>
<comment type="caution">
    <text evidence="2">The sequence shown here is derived from an EMBL/GenBank/DDBJ whole genome shotgun (WGS) entry which is preliminary data.</text>
</comment>
<name>A0A9D4UEG6_ADICA</name>
<sequence length="300" mass="33048">MKKKMEAGLLQSTIAAASGPKLKLMDEHQEVKAPFLDMNLIKACEIDARLAEVEQVPTRSYKIQRGIFRMPPSFLAQEDEVIKGLEEEVSVPEPATGKTVVVQESTSSEEGSESSQSSNNSLDTNATWETKSMSSRYETYDAFHVDEVMKDVYKFPASELKVREKNSASAEMLCVNLLVEQPSLVSCGGESLLAEEVWFDCACDLIEDQVFEDDLQELEREAKVSRSDLSMQGVGQSCLDGHVEVHSVVLEFACSCGEIAPTDDSMEIDTGATYKSEAPCKEENAANLVGDEVFEEQDEA</sequence>
<evidence type="ECO:0000313" key="3">
    <source>
        <dbReference type="Proteomes" id="UP000886520"/>
    </source>
</evidence>
<organism evidence="2 3">
    <name type="scientific">Adiantum capillus-veneris</name>
    <name type="common">Maidenhair fern</name>
    <dbReference type="NCBI Taxonomy" id="13818"/>
    <lineage>
        <taxon>Eukaryota</taxon>
        <taxon>Viridiplantae</taxon>
        <taxon>Streptophyta</taxon>
        <taxon>Embryophyta</taxon>
        <taxon>Tracheophyta</taxon>
        <taxon>Polypodiopsida</taxon>
        <taxon>Polypodiidae</taxon>
        <taxon>Polypodiales</taxon>
        <taxon>Pteridineae</taxon>
        <taxon>Pteridaceae</taxon>
        <taxon>Vittarioideae</taxon>
        <taxon>Adiantum</taxon>
    </lineage>
</organism>
<feature type="compositionally biased region" description="Low complexity" evidence="1">
    <location>
        <begin position="103"/>
        <end position="121"/>
    </location>
</feature>
<protein>
    <submittedName>
        <fullName evidence="2">Uncharacterized protein</fullName>
    </submittedName>
</protein>
<dbReference type="EMBL" id="JABFUD020000019">
    <property type="protein sequence ID" value="KAI5065716.1"/>
    <property type="molecule type" value="Genomic_DNA"/>
</dbReference>
<evidence type="ECO:0000313" key="2">
    <source>
        <dbReference type="EMBL" id="KAI5065716.1"/>
    </source>
</evidence>
<gene>
    <name evidence="2" type="ORF">GOP47_0020411</name>
</gene>
<proteinExistence type="predicted"/>
<reference evidence="2" key="1">
    <citation type="submission" date="2021-01" db="EMBL/GenBank/DDBJ databases">
        <title>Adiantum capillus-veneris genome.</title>
        <authorList>
            <person name="Fang Y."/>
            <person name="Liao Q."/>
        </authorList>
    </citation>
    <scope>NUCLEOTIDE SEQUENCE</scope>
    <source>
        <strain evidence="2">H3</strain>
        <tissue evidence="2">Leaf</tissue>
    </source>
</reference>